<dbReference type="EMBL" id="JARKIE010000145">
    <property type="protein sequence ID" value="KAJ7676198.1"/>
    <property type="molecule type" value="Genomic_DNA"/>
</dbReference>
<evidence type="ECO:0000313" key="2">
    <source>
        <dbReference type="EMBL" id="KAJ7676198.1"/>
    </source>
</evidence>
<comment type="caution">
    <text evidence="2">The sequence shown here is derived from an EMBL/GenBank/DDBJ whole genome shotgun (WGS) entry which is preliminary data.</text>
</comment>
<proteinExistence type="predicted"/>
<feature type="chain" id="PRO_5042156336" evidence="1">
    <location>
        <begin position="21"/>
        <end position="144"/>
    </location>
</feature>
<keyword evidence="3" id="KW-1185">Reference proteome</keyword>
<sequence>MFISISRILLISSARVVGLATPTKHTSAQIQADLKVFGTELTDLDSVCKALSLDSTTAQVLAIAPIAGTVSASLKKGLTTVIICADYSGLVSFLYLITFRKTPPNSLHPIPLRLRSSWPTRPAWERCSPQRWTHIRARREMDAQ</sequence>
<evidence type="ECO:0000313" key="3">
    <source>
        <dbReference type="Proteomes" id="UP001221757"/>
    </source>
</evidence>
<dbReference type="AlphaFoldDB" id="A0AAD7D6K6"/>
<reference evidence="2" key="1">
    <citation type="submission" date="2023-03" db="EMBL/GenBank/DDBJ databases">
        <title>Massive genome expansion in bonnet fungi (Mycena s.s.) driven by repeated elements and novel gene families across ecological guilds.</title>
        <authorList>
            <consortium name="Lawrence Berkeley National Laboratory"/>
            <person name="Harder C.B."/>
            <person name="Miyauchi S."/>
            <person name="Viragh M."/>
            <person name="Kuo A."/>
            <person name="Thoen E."/>
            <person name="Andreopoulos B."/>
            <person name="Lu D."/>
            <person name="Skrede I."/>
            <person name="Drula E."/>
            <person name="Henrissat B."/>
            <person name="Morin E."/>
            <person name="Kohler A."/>
            <person name="Barry K."/>
            <person name="LaButti K."/>
            <person name="Morin E."/>
            <person name="Salamov A."/>
            <person name="Lipzen A."/>
            <person name="Mereny Z."/>
            <person name="Hegedus B."/>
            <person name="Baldrian P."/>
            <person name="Stursova M."/>
            <person name="Weitz H."/>
            <person name="Taylor A."/>
            <person name="Grigoriev I.V."/>
            <person name="Nagy L.G."/>
            <person name="Martin F."/>
            <person name="Kauserud H."/>
        </authorList>
    </citation>
    <scope>NUCLEOTIDE SEQUENCE</scope>
    <source>
        <strain evidence="2">CBHHK067</strain>
    </source>
</reference>
<protein>
    <submittedName>
        <fullName evidence="2">Uncharacterized protein</fullName>
    </submittedName>
</protein>
<keyword evidence="1" id="KW-0732">Signal</keyword>
<organism evidence="2 3">
    <name type="scientific">Mycena rosella</name>
    <name type="common">Pink bonnet</name>
    <name type="synonym">Agaricus rosellus</name>
    <dbReference type="NCBI Taxonomy" id="1033263"/>
    <lineage>
        <taxon>Eukaryota</taxon>
        <taxon>Fungi</taxon>
        <taxon>Dikarya</taxon>
        <taxon>Basidiomycota</taxon>
        <taxon>Agaricomycotina</taxon>
        <taxon>Agaricomycetes</taxon>
        <taxon>Agaricomycetidae</taxon>
        <taxon>Agaricales</taxon>
        <taxon>Marasmiineae</taxon>
        <taxon>Mycenaceae</taxon>
        <taxon>Mycena</taxon>
    </lineage>
</organism>
<dbReference type="Proteomes" id="UP001221757">
    <property type="component" value="Unassembled WGS sequence"/>
</dbReference>
<evidence type="ECO:0000256" key="1">
    <source>
        <dbReference type="SAM" id="SignalP"/>
    </source>
</evidence>
<gene>
    <name evidence="2" type="ORF">B0H17DRAFT_1207473</name>
</gene>
<name>A0AAD7D6K6_MYCRO</name>
<feature type="signal peptide" evidence="1">
    <location>
        <begin position="1"/>
        <end position="20"/>
    </location>
</feature>
<accession>A0AAD7D6K6</accession>